<evidence type="ECO:0000313" key="2">
    <source>
        <dbReference type="EMBL" id="AEB15271.1"/>
    </source>
</evidence>
<dbReference type="EMBL" id="CP002631">
    <property type="protein sequence ID" value="AEB15271.1"/>
    <property type="molecule type" value="Genomic_DNA"/>
</dbReference>
<dbReference type="PANTHER" id="PTHR21530">
    <property type="entry name" value="PHEROMONE SHUTDOWN PROTEIN"/>
    <property type="match status" value="1"/>
</dbReference>
<evidence type="ECO:0000313" key="3">
    <source>
        <dbReference type="Proteomes" id="UP000006852"/>
    </source>
</evidence>
<feature type="transmembrane region" description="Helical" evidence="1">
    <location>
        <begin position="287"/>
        <end position="312"/>
    </location>
</feature>
<keyword evidence="1" id="KW-0472">Membrane</keyword>
<keyword evidence="1" id="KW-0812">Transmembrane</keyword>
<dbReference type="AlphaFoldDB" id="F2NTT9"/>
<dbReference type="eggNOG" id="COG1916">
    <property type="taxonomic scope" value="Bacteria"/>
</dbReference>
<dbReference type="RefSeq" id="WP_013702522.1">
    <property type="nucleotide sequence ID" value="NC_015385.1"/>
</dbReference>
<dbReference type="CDD" id="cd14726">
    <property type="entry name" value="TraB_PrgY-like"/>
    <property type="match status" value="1"/>
</dbReference>
<dbReference type="Proteomes" id="UP000006852">
    <property type="component" value="Chromosome"/>
</dbReference>
<reference evidence="2 3" key="1">
    <citation type="journal article" date="2011" name="Stand. Genomic Sci.">
        <title>Complete genome sequence of Treponema succinifaciens type strain (6091).</title>
        <authorList>
            <person name="Han C."/>
            <person name="Gronow S."/>
            <person name="Teshima H."/>
            <person name="Lapidus A."/>
            <person name="Nolan M."/>
            <person name="Lucas S."/>
            <person name="Hammon N."/>
            <person name="Deshpande S."/>
            <person name="Cheng J.F."/>
            <person name="Zeytun A."/>
            <person name="Tapia R."/>
            <person name="Goodwin L."/>
            <person name="Pitluck S."/>
            <person name="Liolios K."/>
            <person name="Pagani I."/>
            <person name="Ivanova N."/>
            <person name="Mavromatis K."/>
            <person name="Mikhailova N."/>
            <person name="Huntemann M."/>
            <person name="Pati A."/>
            <person name="Chen A."/>
            <person name="Palaniappan K."/>
            <person name="Land M."/>
            <person name="Hauser L."/>
            <person name="Brambilla E.M."/>
            <person name="Rohde M."/>
            <person name="Goker M."/>
            <person name="Woyke T."/>
            <person name="Bristow J."/>
            <person name="Eisen J.A."/>
            <person name="Markowitz V."/>
            <person name="Hugenholtz P."/>
            <person name="Kyrpides N.C."/>
            <person name="Klenk H.P."/>
            <person name="Detter J.C."/>
        </authorList>
    </citation>
    <scope>NUCLEOTIDE SEQUENCE [LARGE SCALE GENOMIC DNA]</scope>
    <source>
        <strain evidence="3">ATCC 33096 / DSM 2489 / 6091</strain>
    </source>
</reference>
<feature type="transmembrane region" description="Helical" evidence="1">
    <location>
        <begin position="255"/>
        <end position="275"/>
    </location>
</feature>
<dbReference type="InterPro" id="IPR046345">
    <property type="entry name" value="TraB_PrgY-like"/>
</dbReference>
<feature type="transmembrane region" description="Helical" evidence="1">
    <location>
        <begin position="318"/>
        <end position="338"/>
    </location>
</feature>
<dbReference type="HOGENOM" id="CLU_032780_1_0_12"/>
<reference evidence="3" key="2">
    <citation type="submission" date="2011-04" db="EMBL/GenBank/DDBJ databases">
        <title>The complete genome of chromosome of Treponema succinifaciens DSM 2489.</title>
        <authorList>
            <person name="Lucas S."/>
            <person name="Copeland A."/>
            <person name="Lapidus A."/>
            <person name="Bruce D."/>
            <person name="Goodwin L."/>
            <person name="Pitluck S."/>
            <person name="Peters L."/>
            <person name="Kyrpides N."/>
            <person name="Mavromatis K."/>
            <person name="Ivanova N."/>
            <person name="Ovchinnikova G."/>
            <person name="Teshima H."/>
            <person name="Detter J.C."/>
            <person name="Tapia R."/>
            <person name="Han C."/>
            <person name="Land M."/>
            <person name="Hauser L."/>
            <person name="Markowitz V."/>
            <person name="Cheng J.-F."/>
            <person name="Hugenholtz P."/>
            <person name="Woyke T."/>
            <person name="Wu D."/>
            <person name="Gronow S."/>
            <person name="Wellnitz S."/>
            <person name="Brambilla E."/>
            <person name="Klenk H.-P."/>
            <person name="Eisen J.A."/>
        </authorList>
    </citation>
    <scope>NUCLEOTIDE SEQUENCE [LARGE SCALE GENOMIC DNA]</scope>
    <source>
        <strain evidence="3">ATCC 33096 / DSM 2489 / 6091</strain>
    </source>
</reference>
<dbReference type="NCBIfam" id="TIGR00261">
    <property type="entry name" value="traB"/>
    <property type="match status" value="1"/>
</dbReference>
<accession>F2NTT9</accession>
<evidence type="ECO:0000256" key="1">
    <source>
        <dbReference type="SAM" id="Phobius"/>
    </source>
</evidence>
<proteinExistence type="predicted"/>
<dbReference type="GeneID" id="302999523"/>
<dbReference type="STRING" id="869209.Tresu_2409"/>
<keyword evidence="3" id="KW-1185">Reference proteome</keyword>
<dbReference type="KEGG" id="tsu:Tresu_2409"/>
<dbReference type="InterPro" id="IPR005230">
    <property type="entry name" value="TraB_bac"/>
</dbReference>
<feature type="transmembrane region" description="Helical" evidence="1">
    <location>
        <begin position="367"/>
        <end position="393"/>
    </location>
</feature>
<gene>
    <name evidence="2" type="ordered locus">Tresu_2409</name>
</gene>
<dbReference type="PANTHER" id="PTHR21530:SF7">
    <property type="entry name" value="TRAB DOMAIN-CONTAINING PROTEIN"/>
    <property type="match status" value="1"/>
</dbReference>
<dbReference type="InterPro" id="IPR002816">
    <property type="entry name" value="TraB/PrgY/GumN_fam"/>
</dbReference>
<protein>
    <submittedName>
        <fullName evidence="2">TraB family protein</fullName>
    </submittedName>
</protein>
<keyword evidence="1" id="KW-1133">Transmembrane helix</keyword>
<sequence length="395" mass="42667">MEKNKSTQKVLELNGRKFILIGTAHVSKASISEVENAIEDQKPDSVAIELDENRLKNMEDKESWKKMDIIEILKKKQGFLLLANIVLSAYQKRMGEDAGIKPGDEMAAAIKKAKELGIPQIMVDRPVTVTLRRAWAKNSFMGKCKLLSLLIATAFSKEEVSETEIENLKQSSEMDTMMQELSSYLPAVKEVLIDERDFYLASKIWSCPQKNILAVLGAGHLPGVSSHLEKIAAGKEIPDVSAIEKVPEKSAGAKVASWIIPILILGLIVTGFVVGGIEKGADLIGSWVLWNGILAAIGAAVAGGHILAILVSAVGAPFTSLCPFIGIGFVSGIVQALVKKPAVEDMENLQADASSVKGFYKNRILRVLLVFFLSSLGSSIGTFVGGATFISIFTR</sequence>
<organism evidence="2 3">
    <name type="scientific">Treponema succinifaciens (strain ATCC 33096 / DSM 2489 / 6091)</name>
    <dbReference type="NCBI Taxonomy" id="869209"/>
    <lineage>
        <taxon>Bacteria</taxon>
        <taxon>Pseudomonadati</taxon>
        <taxon>Spirochaetota</taxon>
        <taxon>Spirochaetia</taxon>
        <taxon>Spirochaetales</taxon>
        <taxon>Treponemataceae</taxon>
        <taxon>Treponema</taxon>
    </lineage>
</organism>
<dbReference type="Pfam" id="PF01963">
    <property type="entry name" value="TraB_PrgY_gumN"/>
    <property type="match status" value="1"/>
</dbReference>
<dbReference type="OrthoDB" id="9809330at2"/>
<name>F2NTT9_TRES6</name>